<dbReference type="InterPro" id="IPR016181">
    <property type="entry name" value="Acyl_CoA_acyltransferase"/>
</dbReference>
<protein>
    <recommendedName>
        <fullName evidence="1">N-acetyltransferase domain-containing protein</fullName>
    </recommendedName>
</protein>
<dbReference type="PIRSF" id="PIRSF028520">
    <property type="entry name" value="UCP028520"/>
    <property type="match status" value="1"/>
</dbReference>
<dbReference type="InterPro" id="IPR000182">
    <property type="entry name" value="GNAT_dom"/>
</dbReference>
<dbReference type="EMBL" id="NPEV01000106">
    <property type="protein sequence ID" value="RAI23007.1"/>
    <property type="molecule type" value="Genomic_DNA"/>
</dbReference>
<dbReference type="Pfam" id="PF00583">
    <property type="entry name" value="Acetyltransf_1"/>
    <property type="match status" value="1"/>
</dbReference>
<dbReference type="PROSITE" id="PS51186">
    <property type="entry name" value="GNAT"/>
    <property type="match status" value="1"/>
</dbReference>
<evidence type="ECO:0000259" key="1">
    <source>
        <dbReference type="PROSITE" id="PS51186"/>
    </source>
</evidence>
<dbReference type="SUPFAM" id="SSF55729">
    <property type="entry name" value="Acyl-CoA N-acyltransferases (Nat)"/>
    <property type="match status" value="1"/>
</dbReference>
<proteinExistence type="predicted"/>
<dbReference type="Gene3D" id="3.40.630.30">
    <property type="match status" value="1"/>
</dbReference>
<feature type="domain" description="N-acetyltransferase" evidence="1">
    <location>
        <begin position="3"/>
        <end position="160"/>
    </location>
</feature>
<organism evidence="2 3">
    <name type="scientific">Rhodobium orientis</name>
    <dbReference type="NCBI Taxonomy" id="34017"/>
    <lineage>
        <taxon>Bacteria</taxon>
        <taxon>Pseudomonadati</taxon>
        <taxon>Pseudomonadota</taxon>
        <taxon>Alphaproteobacteria</taxon>
        <taxon>Hyphomicrobiales</taxon>
        <taxon>Rhodobiaceae</taxon>
        <taxon>Rhodobium</taxon>
    </lineage>
</organism>
<sequence length="160" mass="17725">MILDIATAGADTQAALLTLNNDHSRETSALTAAKWHDLISGAFLAGYVPPSSSFLIAFDERADYENPNFSWFADRFPRFVYVDRIVVSAGQKGQGLGRQMYAELFRRAHAADRIVIGCEVNLEPPNPGSDAFHATLGFEEVGRAYLADRSKTVRYLVKRL</sequence>
<dbReference type="GO" id="GO:0016747">
    <property type="term" value="F:acyltransferase activity, transferring groups other than amino-acyl groups"/>
    <property type="evidence" value="ECO:0007669"/>
    <property type="project" value="InterPro"/>
</dbReference>
<dbReference type="Proteomes" id="UP000249299">
    <property type="component" value="Unassembled WGS sequence"/>
</dbReference>
<keyword evidence="3" id="KW-1185">Reference proteome</keyword>
<reference evidence="2 3" key="1">
    <citation type="submission" date="2017-07" db="EMBL/GenBank/DDBJ databases">
        <title>Draft Genome Sequences of Select Purple Nonsulfur Bacteria.</title>
        <authorList>
            <person name="Lasarre B."/>
            <person name="Mckinlay J.B."/>
        </authorList>
    </citation>
    <scope>NUCLEOTIDE SEQUENCE [LARGE SCALE GENOMIC DNA]</scope>
    <source>
        <strain evidence="2 3">DSM 11290</strain>
    </source>
</reference>
<dbReference type="OrthoDB" id="6182349at2"/>
<name>A0A327JLK9_9HYPH</name>
<evidence type="ECO:0000313" key="2">
    <source>
        <dbReference type="EMBL" id="RAI23007.1"/>
    </source>
</evidence>
<dbReference type="CDD" id="cd04301">
    <property type="entry name" value="NAT_SF"/>
    <property type="match status" value="1"/>
</dbReference>
<gene>
    <name evidence="2" type="ORF">CH339_23390</name>
</gene>
<dbReference type="AlphaFoldDB" id="A0A327JLK9"/>
<dbReference type="RefSeq" id="WP_111436851.1">
    <property type="nucleotide sequence ID" value="NZ_JACIGG010000030.1"/>
</dbReference>
<evidence type="ECO:0000313" key="3">
    <source>
        <dbReference type="Proteomes" id="UP000249299"/>
    </source>
</evidence>
<comment type="caution">
    <text evidence="2">The sequence shown here is derived from an EMBL/GenBank/DDBJ whole genome shotgun (WGS) entry which is preliminary data.</text>
</comment>
<accession>A0A327JLK9</accession>
<dbReference type="InterPro" id="IPR016890">
    <property type="entry name" value="UCP028520"/>
</dbReference>